<dbReference type="AlphaFoldDB" id="A0A498IU35"/>
<reference evidence="1 2" key="1">
    <citation type="submission" date="2018-10" db="EMBL/GenBank/DDBJ databases">
        <title>A high-quality apple genome assembly.</title>
        <authorList>
            <person name="Hu J."/>
        </authorList>
    </citation>
    <scope>NUCLEOTIDE SEQUENCE [LARGE SCALE GENOMIC DNA]</scope>
    <source>
        <strain evidence="2">cv. HFTH1</strain>
        <tissue evidence="1">Young leaf</tissue>
    </source>
</reference>
<keyword evidence="2" id="KW-1185">Reference proteome</keyword>
<sequence length="92" mass="10530">MKLLHYLFLRASGEEEFLRTNLLCSTPPHLLTDLRSGGVFLKNNWGLDGGEVPANGKDVQSTPYPFVRVWTPMSEQKWEERGHVRVCDNVED</sequence>
<proteinExistence type="predicted"/>
<evidence type="ECO:0000313" key="2">
    <source>
        <dbReference type="Proteomes" id="UP000290289"/>
    </source>
</evidence>
<comment type="caution">
    <text evidence="1">The sequence shown here is derived from an EMBL/GenBank/DDBJ whole genome shotgun (WGS) entry which is preliminary data.</text>
</comment>
<accession>A0A498IU35</accession>
<dbReference type="EMBL" id="RDQH01000336">
    <property type="protein sequence ID" value="RXH85694.1"/>
    <property type="molecule type" value="Genomic_DNA"/>
</dbReference>
<dbReference type="Proteomes" id="UP000290289">
    <property type="component" value="Chromosome 10"/>
</dbReference>
<name>A0A498IU35_MALDO</name>
<organism evidence="1 2">
    <name type="scientific">Malus domestica</name>
    <name type="common">Apple</name>
    <name type="synonym">Pyrus malus</name>
    <dbReference type="NCBI Taxonomy" id="3750"/>
    <lineage>
        <taxon>Eukaryota</taxon>
        <taxon>Viridiplantae</taxon>
        <taxon>Streptophyta</taxon>
        <taxon>Embryophyta</taxon>
        <taxon>Tracheophyta</taxon>
        <taxon>Spermatophyta</taxon>
        <taxon>Magnoliopsida</taxon>
        <taxon>eudicotyledons</taxon>
        <taxon>Gunneridae</taxon>
        <taxon>Pentapetalae</taxon>
        <taxon>rosids</taxon>
        <taxon>fabids</taxon>
        <taxon>Rosales</taxon>
        <taxon>Rosaceae</taxon>
        <taxon>Amygdaloideae</taxon>
        <taxon>Maleae</taxon>
        <taxon>Malus</taxon>
    </lineage>
</organism>
<evidence type="ECO:0000313" key="1">
    <source>
        <dbReference type="EMBL" id="RXH85694.1"/>
    </source>
</evidence>
<protein>
    <submittedName>
        <fullName evidence="1">Uncharacterized protein</fullName>
    </submittedName>
</protein>
<gene>
    <name evidence="1" type="ORF">DVH24_009515</name>
</gene>